<organism evidence="2">
    <name type="scientific">mine drainage metagenome</name>
    <dbReference type="NCBI Taxonomy" id="410659"/>
    <lineage>
        <taxon>unclassified sequences</taxon>
        <taxon>metagenomes</taxon>
        <taxon>ecological metagenomes</taxon>
    </lineage>
</organism>
<sequence length="278" mass="29415">MGIANCLLLIALCFVLIAYPKAISTNGAERRKGGRAAHLLAMWSPGATAPGQCAQSLRRALGASVRRIGTAFLFPGVARWRKRHPGWTPGLREGFHPSLVSLGARAPTPSAVGRPPCAPRPGTRLAGCVHQACGLMDLGLLPQASGWTPDPRLLRCARRRPQPAAGARRGFPGAPLPGPAGLRPPTQPSGAGAPSIQRRAAALLDRVCAAPPALVSRRPASAQPPAGVLLGADSWHSGTRPGRPRTAVREKTFGFLWLRPKPLNPVVTYSVFFPITWR</sequence>
<reference evidence="2" key="1">
    <citation type="submission" date="2016-10" db="EMBL/GenBank/DDBJ databases">
        <title>Sequence of Gallionella enrichment culture.</title>
        <authorList>
            <person name="Poehlein A."/>
            <person name="Muehling M."/>
            <person name="Daniel R."/>
        </authorList>
    </citation>
    <scope>NUCLEOTIDE SEQUENCE</scope>
</reference>
<dbReference type="EMBL" id="MLJW01000450">
    <property type="protein sequence ID" value="OIQ86945.1"/>
    <property type="molecule type" value="Genomic_DNA"/>
</dbReference>
<feature type="compositionally biased region" description="Low complexity" evidence="1">
    <location>
        <begin position="162"/>
        <end position="184"/>
    </location>
</feature>
<feature type="region of interest" description="Disordered" evidence="1">
    <location>
        <begin position="161"/>
        <end position="195"/>
    </location>
</feature>
<accession>A0A1J5QTJ4</accession>
<evidence type="ECO:0000313" key="2">
    <source>
        <dbReference type="EMBL" id="OIQ86945.1"/>
    </source>
</evidence>
<comment type="caution">
    <text evidence="2">The sequence shown here is derived from an EMBL/GenBank/DDBJ whole genome shotgun (WGS) entry which is preliminary data.</text>
</comment>
<proteinExistence type="predicted"/>
<protein>
    <submittedName>
        <fullName evidence="2">Uncharacterized protein</fullName>
    </submittedName>
</protein>
<dbReference type="AlphaFoldDB" id="A0A1J5QTJ4"/>
<gene>
    <name evidence="2" type="ORF">GALL_312040</name>
</gene>
<evidence type="ECO:0000256" key="1">
    <source>
        <dbReference type="SAM" id="MobiDB-lite"/>
    </source>
</evidence>
<name>A0A1J5QTJ4_9ZZZZ</name>